<dbReference type="InterPro" id="IPR029065">
    <property type="entry name" value="Enolase_C-like"/>
</dbReference>
<organism evidence="5">
    <name type="scientific">freshwater metagenome</name>
    <dbReference type="NCBI Taxonomy" id="449393"/>
    <lineage>
        <taxon>unclassified sequences</taxon>
        <taxon>metagenomes</taxon>
        <taxon>ecological metagenomes</taxon>
    </lineage>
</organism>
<dbReference type="EMBL" id="CAEZUA010000117">
    <property type="protein sequence ID" value="CAB4597781.1"/>
    <property type="molecule type" value="Genomic_DNA"/>
</dbReference>
<dbReference type="GO" id="GO:0000287">
    <property type="term" value="F:magnesium ion binding"/>
    <property type="evidence" value="ECO:0007669"/>
    <property type="project" value="TreeGrafter"/>
</dbReference>
<keyword evidence="2" id="KW-0479">Metal-binding</keyword>
<dbReference type="InterPro" id="IPR029017">
    <property type="entry name" value="Enolase-like_N"/>
</dbReference>
<dbReference type="SUPFAM" id="SSF54826">
    <property type="entry name" value="Enolase N-terminal domain-like"/>
    <property type="match status" value="1"/>
</dbReference>
<reference evidence="5" key="1">
    <citation type="submission" date="2020-05" db="EMBL/GenBank/DDBJ databases">
        <authorList>
            <person name="Chiriac C."/>
            <person name="Salcher M."/>
            <person name="Ghai R."/>
            <person name="Kavagutti S V."/>
        </authorList>
    </citation>
    <scope>NUCLEOTIDE SEQUENCE</scope>
</reference>
<dbReference type="SUPFAM" id="SSF51604">
    <property type="entry name" value="Enolase C-terminal domain-like"/>
    <property type="match status" value="1"/>
</dbReference>
<dbReference type="SFLD" id="SFLDS00001">
    <property type="entry name" value="Enolase"/>
    <property type="match status" value="1"/>
</dbReference>
<evidence type="ECO:0000313" key="5">
    <source>
        <dbReference type="EMBL" id="CAB4597781.1"/>
    </source>
</evidence>
<dbReference type="InterPro" id="IPR013342">
    <property type="entry name" value="Mandelate_racemase_C"/>
</dbReference>
<protein>
    <submittedName>
        <fullName evidence="5">Unannotated protein</fullName>
    </submittedName>
</protein>
<dbReference type="Pfam" id="PF13378">
    <property type="entry name" value="MR_MLE_C"/>
    <property type="match status" value="1"/>
</dbReference>
<dbReference type="GO" id="GO:0016052">
    <property type="term" value="P:carbohydrate catabolic process"/>
    <property type="evidence" value="ECO:0007669"/>
    <property type="project" value="TreeGrafter"/>
</dbReference>
<dbReference type="CDD" id="cd03316">
    <property type="entry name" value="MR_like"/>
    <property type="match status" value="1"/>
</dbReference>
<gene>
    <name evidence="5" type="ORF">UFOPK1773_01202</name>
</gene>
<sequence length="371" mass="41920">MSKIEKIETIPVRVPLKHLYKGSYYKMRNRCTIITRITTSDGIVGQSYNADTDEEQNEVLSIIHDEIAPLVTGMDARQVEKIWHAMLPVTLDQLRDRAIPMQAIACVDSAIWDAFGKYTNQPLWRLWGGFRDRIPMIGIGGYYGSSEAELERELGFFKDEIGMVGMKFKIGAKPPEEDAARLRLAKSIVGDNFVFVVDANQGYTVNEAITFLSHIEGEIPLRWFEEPTRWHADWRGLRDIRLRGNVNVAAGQSEISRVGMREMMVNGAIDVCNYDASWGGGPTEWRRVAALAASFDVQLGHHEEAQVASHLLASVPHGTYVESFSPTRDPIFWEMLANRQPLVNGEFVLPDAPGFGWELDEDFIAQYRVDK</sequence>
<dbReference type="GO" id="GO:0016836">
    <property type="term" value="F:hydro-lyase activity"/>
    <property type="evidence" value="ECO:0007669"/>
    <property type="project" value="TreeGrafter"/>
</dbReference>
<comment type="cofactor">
    <cofactor evidence="1">
        <name>Mg(2+)</name>
        <dbReference type="ChEBI" id="CHEBI:18420"/>
    </cofactor>
</comment>
<evidence type="ECO:0000256" key="2">
    <source>
        <dbReference type="ARBA" id="ARBA00022723"/>
    </source>
</evidence>
<dbReference type="AlphaFoldDB" id="A0A6J6G9B8"/>
<evidence type="ECO:0000259" key="4">
    <source>
        <dbReference type="SMART" id="SM00922"/>
    </source>
</evidence>
<evidence type="ECO:0000256" key="1">
    <source>
        <dbReference type="ARBA" id="ARBA00001946"/>
    </source>
</evidence>
<dbReference type="InterPro" id="IPR013341">
    <property type="entry name" value="Mandelate_racemase_N_dom"/>
</dbReference>
<dbReference type="Pfam" id="PF02746">
    <property type="entry name" value="MR_MLE_N"/>
    <property type="match status" value="1"/>
</dbReference>
<dbReference type="SMART" id="SM00922">
    <property type="entry name" value="MR_MLE"/>
    <property type="match status" value="1"/>
</dbReference>
<dbReference type="PANTHER" id="PTHR13794:SF58">
    <property type="entry name" value="MITOCHONDRIAL ENOLASE SUPERFAMILY MEMBER 1"/>
    <property type="match status" value="1"/>
</dbReference>
<proteinExistence type="predicted"/>
<accession>A0A6J6G9B8</accession>
<dbReference type="PANTHER" id="PTHR13794">
    <property type="entry name" value="ENOLASE SUPERFAMILY, MANDELATE RACEMASE"/>
    <property type="match status" value="1"/>
</dbReference>
<dbReference type="InterPro" id="IPR046945">
    <property type="entry name" value="RHMD-like"/>
</dbReference>
<feature type="domain" description="Mandelate racemase/muconate lactonizing enzyme C-terminal" evidence="4">
    <location>
        <begin position="147"/>
        <end position="247"/>
    </location>
</feature>
<dbReference type="Gene3D" id="3.30.390.10">
    <property type="entry name" value="Enolase-like, N-terminal domain"/>
    <property type="match status" value="1"/>
</dbReference>
<dbReference type="InterPro" id="IPR036849">
    <property type="entry name" value="Enolase-like_C_sf"/>
</dbReference>
<dbReference type="Gene3D" id="3.20.20.120">
    <property type="entry name" value="Enolase-like C-terminal domain"/>
    <property type="match status" value="1"/>
</dbReference>
<evidence type="ECO:0000256" key="3">
    <source>
        <dbReference type="ARBA" id="ARBA00022842"/>
    </source>
</evidence>
<name>A0A6J6G9B8_9ZZZZ</name>
<keyword evidence="3" id="KW-0460">Magnesium</keyword>